<name>A0A9J7BQ09_9BACT</name>
<dbReference type="RefSeq" id="WP_260794131.1">
    <property type="nucleotide sequence ID" value="NZ_CP093313.1"/>
</dbReference>
<dbReference type="EMBL" id="CP093313">
    <property type="protein sequence ID" value="UWZ84625.1"/>
    <property type="molecule type" value="Genomic_DNA"/>
</dbReference>
<dbReference type="SUPFAM" id="SSF46689">
    <property type="entry name" value="Homeodomain-like"/>
    <property type="match status" value="1"/>
</dbReference>
<feature type="domain" description="DNA binding HTH" evidence="1">
    <location>
        <begin position="24"/>
        <end position="53"/>
    </location>
</feature>
<keyword evidence="2" id="KW-0808">Transferase</keyword>
<dbReference type="Gene3D" id="1.10.10.60">
    <property type="entry name" value="Homeodomain-like"/>
    <property type="match status" value="1"/>
</dbReference>
<dbReference type="GO" id="GO:0043565">
    <property type="term" value="F:sequence-specific DNA binding"/>
    <property type="evidence" value="ECO:0007669"/>
    <property type="project" value="InterPro"/>
</dbReference>
<evidence type="ECO:0000313" key="3">
    <source>
        <dbReference type="Proteomes" id="UP001059380"/>
    </source>
</evidence>
<evidence type="ECO:0000259" key="1">
    <source>
        <dbReference type="Pfam" id="PF02954"/>
    </source>
</evidence>
<organism evidence="2 3">
    <name type="scientific">Occallatibacter riparius</name>
    <dbReference type="NCBI Taxonomy" id="1002689"/>
    <lineage>
        <taxon>Bacteria</taxon>
        <taxon>Pseudomonadati</taxon>
        <taxon>Acidobacteriota</taxon>
        <taxon>Terriglobia</taxon>
        <taxon>Terriglobales</taxon>
        <taxon>Acidobacteriaceae</taxon>
        <taxon>Occallatibacter</taxon>
    </lineage>
</organism>
<dbReference type="GO" id="GO:0016301">
    <property type="term" value="F:kinase activity"/>
    <property type="evidence" value="ECO:0007669"/>
    <property type="project" value="UniProtKB-KW"/>
</dbReference>
<dbReference type="Proteomes" id="UP001059380">
    <property type="component" value="Chromosome"/>
</dbReference>
<gene>
    <name evidence="2" type="ORF">MOP44_01520</name>
</gene>
<dbReference type="InterPro" id="IPR009057">
    <property type="entry name" value="Homeodomain-like_sf"/>
</dbReference>
<reference evidence="2" key="1">
    <citation type="submission" date="2021-04" db="EMBL/GenBank/DDBJ databases">
        <title>Phylogenetic analysis of Acidobacteriaceae.</title>
        <authorList>
            <person name="Qiu L."/>
            <person name="Zhang Q."/>
        </authorList>
    </citation>
    <scope>NUCLEOTIDE SEQUENCE</scope>
    <source>
        <strain evidence="2">DSM 25168</strain>
    </source>
</reference>
<dbReference type="Pfam" id="PF02954">
    <property type="entry name" value="HTH_8"/>
    <property type="match status" value="1"/>
</dbReference>
<keyword evidence="3" id="KW-1185">Reference proteome</keyword>
<protein>
    <submittedName>
        <fullName evidence="2">Histidine kinase</fullName>
    </submittedName>
</protein>
<dbReference type="KEGG" id="orp:MOP44_01520"/>
<keyword evidence="2" id="KW-0418">Kinase</keyword>
<dbReference type="InterPro" id="IPR002197">
    <property type="entry name" value="HTH_Fis"/>
</dbReference>
<sequence>MSVDLLIYNPSQSFEQMMADCRRVILRAALVDARGNQCKAAERLGMHRNTLARHCEALGINAATCKPKPPRGYRPSELARLVLRNASGGAA</sequence>
<evidence type="ECO:0000313" key="2">
    <source>
        <dbReference type="EMBL" id="UWZ84625.1"/>
    </source>
</evidence>
<accession>A0A9J7BQ09</accession>
<dbReference type="PRINTS" id="PR01590">
    <property type="entry name" value="HTHFIS"/>
</dbReference>
<dbReference type="AlphaFoldDB" id="A0A9J7BQ09"/>
<proteinExistence type="predicted"/>